<evidence type="ECO:0000313" key="1">
    <source>
        <dbReference type="EMBL" id="GBN41988.1"/>
    </source>
</evidence>
<protein>
    <submittedName>
        <fullName evidence="1">Uncharacterized protein</fullName>
    </submittedName>
</protein>
<comment type="caution">
    <text evidence="1">The sequence shown here is derived from an EMBL/GenBank/DDBJ whole genome shotgun (WGS) entry which is preliminary data.</text>
</comment>
<accession>A0A4Y2NQY1</accession>
<proteinExistence type="predicted"/>
<name>A0A4Y2NQY1_ARAVE</name>
<dbReference type="OrthoDB" id="6617542at2759"/>
<dbReference type="Proteomes" id="UP000499080">
    <property type="component" value="Unassembled WGS sequence"/>
</dbReference>
<organism evidence="1 2">
    <name type="scientific">Araneus ventricosus</name>
    <name type="common">Orbweaver spider</name>
    <name type="synonym">Epeira ventricosa</name>
    <dbReference type="NCBI Taxonomy" id="182803"/>
    <lineage>
        <taxon>Eukaryota</taxon>
        <taxon>Metazoa</taxon>
        <taxon>Ecdysozoa</taxon>
        <taxon>Arthropoda</taxon>
        <taxon>Chelicerata</taxon>
        <taxon>Arachnida</taxon>
        <taxon>Araneae</taxon>
        <taxon>Araneomorphae</taxon>
        <taxon>Entelegynae</taxon>
        <taxon>Araneoidea</taxon>
        <taxon>Araneidae</taxon>
        <taxon>Araneus</taxon>
    </lineage>
</organism>
<dbReference type="EMBL" id="BGPR01009741">
    <property type="protein sequence ID" value="GBN41988.1"/>
    <property type="molecule type" value="Genomic_DNA"/>
</dbReference>
<evidence type="ECO:0000313" key="2">
    <source>
        <dbReference type="Proteomes" id="UP000499080"/>
    </source>
</evidence>
<keyword evidence="2" id="KW-1185">Reference proteome</keyword>
<dbReference type="AlphaFoldDB" id="A0A4Y2NQY1"/>
<gene>
    <name evidence="1" type="ORF">AVEN_169461_1</name>
</gene>
<sequence>MFLIASERGTLREESEEWVSIDEDIPVAATVTDLEICQAICEQDPSINADDSHGDECIEENPPTNTEMRQAHAILKRGVQYRSTNFKKQFDYEKYISELLRNNCRQATINEFF</sequence>
<reference evidence="1 2" key="1">
    <citation type="journal article" date="2019" name="Sci. Rep.">
        <title>Orb-weaving spider Araneus ventricosus genome elucidates the spidroin gene catalogue.</title>
        <authorList>
            <person name="Kono N."/>
            <person name="Nakamura H."/>
            <person name="Ohtoshi R."/>
            <person name="Moran D.A.P."/>
            <person name="Shinohara A."/>
            <person name="Yoshida Y."/>
            <person name="Fujiwara M."/>
            <person name="Mori M."/>
            <person name="Tomita M."/>
            <person name="Arakawa K."/>
        </authorList>
    </citation>
    <scope>NUCLEOTIDE SEQUENCE [LARGE SCALE GENOMIC DNA]</scope>
</reference>